<dbReference type="CDD" id="cd16343">
    <property type="entry name" value="LMWPTP"/>
    <property type="match status" value="1"/>
</dbReference>
<sequence>MKPSVLFVCLGNICRSPLAHGVMQHLLKQEGNTQFGIIDSCGMYGEPEGEPTHPGSVEVIKQKLGVSFSKGSRHWRKSDYEKFDLILTMDRSNFRDVMDELQNQDPLKKVKMFRDFDPAGQGDVPDPYYTGGFDGVFKMVERTCRNLIDLHAQGKLLQ</sequence>
<dbReference type="GO" id="GO:0004725">
    <property type="term" value="F:protein tyrosine phosphatase activity"/>
    <property type="evidence" value="ECO:0007669"/>
    <property type="project" value="InterPro"/>
</dbReference>
<dbReference type="Pfam" id="PF01451">
    <property type="entry name" value="LMWPc"/>
    <property type="match status" value="1"/>
</dbReference>
<proteinExistence type="inferred from homology"/>
<dbReference type="InterPro" id="IPR017867">
    <property type="entry name" value="Tyr_phospatase_low_mol_wt"/>
</dbReference>
<dbReference type="Gene3D" id="3.40.50.2300">
    <property type="match status" value="1"/>
</dbReference>
<organism evidence="7">
    <name type="scientific">Hexamita inflata</name>
    <dbReference type="NCBI Taxonomy" id="28002"/>
    <lineage>
        <taxon>Eukaryota</taxon>
        <taxon>Metamonada</taxon>
        <taxon>Diplomonadida</taxon>
        <taxon>Hexamitidae</taxon>
        <taxon>Hexamitinae</taxon>
        <taxon>Hexamita</taxon>
    </lineage>
</organism>
<evidence type="ECO:0000313" key="6">
    <source>
        <dbReference type="EMBL" id="CAI9955580.1"/>
    </source>
</evidence>
<feature type="active site" evidence="4">
    <location>
        <position position="15"/>
    </location>
</feature>
<accession>A0AA86QVB5</accession>
<evidence type="ECO:0000256" key="1">
    <source>
        <dbReference type="ARBA" id="ARBA00011063"/>
    </source>
</evidence>
<dbReference type="InterPro" id="IPR050438">
    <property type="entry name" value="LMW_PTPase"/>
</dbReference>
<evidence type="ECO:0000313" key="9">
    <source>
        <dbReference type="EMBL" id="CAL6045113.1"/>
    </source>
</evidence>
<keyword evidence="3" id="KW-0904">Protein phosphatase</keyword>
<evidence type="ECO:0000313" key="8">
    <source>
        <dbReference type="EMBL" id="CAL5979265.1"/>
    </source>
</evidence>
<dbReference type="EMBL" id="CATOUU010000865">
    <property type="protein sequence ID" value="CAI9955580.1"/>
    <property type="molecule type" value="Genomic_DNA"/>
</dbReference>
<dbReference type="InterPro" id="IPR036196">
    <property type="entry name" value="Ptyr_pPase_sf"/>
</dbReference>
<dbReference type="PANTHER" id="PTHR11717:SF7">
    <property type="entry name" value="LOW MOLECULAR WEIGHT PHOSPHOTYROSINE PROTEIN PHOSPHATASE"/>
    <property type="match status" value="1"/>
</dbReference>
<dbReference type="EMBL" id="CAXDID020000162">
    <property type="protein sequence ID" value="CAL6045113.1"/>
    <property type="molecule type" value="Genomic_DNA"/>
</dbReference>
<name>A0AA86QVB5_9EUKA</name>
<dbReference type="AlphaFoldDB" id="A0AA86QVB5"/>
<dbReference type="SUPFAM" id="SSF52788">
    <property type="entry name" value="Phosphotyrosine protein phosphatases I"/>
    <property type="match status" value="1"/>
</dbReference>
<keyword evidence="2" id="KW-0378">Hydrolase</keyword>
<dbReference type="Proteomes" id="UP001642409">
    <property type="component" value="Unassembled WGS sequence"/>
</dbReference>
<dbReference type="EMBL" id="CATOUU010000970">
    <property type="protein sequence ID" value="CAI9963832.1"/>
    <property type="molecule type" value="Genomic_DNA"/>
</dbReference>
<evidence type="ECO:0000256" key="2">
    <source>
        <dbReference type="ARBA" id="ARBA00022801"/>
    </source>
</evidence>
<evidence type="ECO:0000256" key="3">
    <source>
        <dbReference type="ARBA" id="ARBA00022912"/>
    </source>
</evidence>
<gene>
    <name evidence="9" type="ORF">HINF_LOCUS40884</name>
    <name evidence="6" type="ORF">HINF_LOCUS43225</name>
    <name evidence="7" type="ORF">HINF_LOCUS51477</name>
    <name evidence="8" type="ORF">HINF_LOCUS5412</name>
</gene>
<dbReference type="EMBL" id="CAXDID020000010">
    <property type="protein sequence ID" value="CAL5979265.1"/>
    <property type="molecule type" value="Genomic_DNA"/>
</dbReference>
<feature type="active site" description="Proton donor" evidence="4">
    <location>
        <position position="126"/>
    </location>
</feature>
<dbReference type="SMART" id="SM00226">
    <property type="entry name" value="LMWPc"/>
    <property type="match status" value="1"/>
</dbReference>
<feature type="active site" description="Nucleophile" evidence="4">
    <location>
        <position position="9"/>
    </location>
</feature>
<dbReference type="InterPro" id="IPR023485">
    <property type="entry name" value="Ptyr_pPase"/>
</dbReference>
<comment type="caution">
    <text evidence="7">The sequence shown here is derived from an EMBL/GenBank/DDBJ whole genome shotgun (WGS) entry which is preliminary data.</text>
</comment>
<dbReference type="PRINTS" id="PR00719">
    <property type="entry name" value="LMWPTPASE"/>
</dbReference>
<keyword evidence="10" id="KW-1185">Reference proteome</keyword>
<evidence type="ECO:0000313" key="7">
    <source>
        <dbReference type="EMBL" id="CAI9963832.1"/>
    </source>
</evidence>
<evidence type="ECO:0000313" key="10">
    <source>
        <dbReference type="Proteomes" id="UP001642409"/>
    </source>
</evidence>
<evidence type="ECO:0000256" key="4">
    <source>
        <dbReference type="PIRSR" id="PIRSR617867-1"/>
    </source>
</evidence>
<protein>
    <submittedName>
        <fullName evidence="7">Low molecular weight protein-tyrosine-phosphatase</fullName>
    </submittedName>
    <submittedName>
        <fullName evidence="8">Low_molecular weight protein-tyrosine-phosphatase</fullName>
    </submittedName>
</protein>
<dbReference type="PANTHER" id="PTHR11717">
    <property type="entry name" value="LOW MOLECULAR WEIGHT PROTEIN TYROSINE PHOSPHATASE"/>
    <property type="match status" value="1"/>
</dbReference>
<reference evidence="7" key="1">
    <citation type="submission" date="2023-06" db="EMBL/GenBank/DDBJ databases">
        <authorList>
            <person name="Kurt Z."/>
        </authorList>
    </citation>
    <scope>NUCLEOTIDE SEQUENCE</scope>
</reference>
<evidence type="ECO:0000259" key="5">
    <source>
        <dbReference type="SMART" id="SM00226"/>
    </source>
</evidence>
<reference evidence="8 10" key="2">
    <citation type="submission" date="2024-07" db="EMBL/GenBank/DDBJ databases">
        <authorList>
            <person name="Akdeniz Z."/>
        </authorList>
    </citation>
    <scope>NUCLEOTIDE SEQUENCE [LARGE SCALE GENOMIC DNA]</scope>
</reference>
<comment type="similarity">
    <text evidence="1">Belongs to the low molecular weight phosphotyrosine protein phosphatase family.</text>
</comment>
<feature type="domain" description="Phosphotyrosine protein phosphatase I" evidence="5">
    <location>
        <begin position="3"/>
        <end position="150"/>
    </location>
</feature>